<dbReference type="AlphaFoldDB" id="C1FQL3"/>
<dbReference type="HOGENOM" id="CLU_3133996_0_0_9"/>
<gene>
    <name evidence="2" type="ordered locus">CLM_2423</name>
</gene>
<evidence type="ECO:0000313" key="3">
    <source>
        <dbReference type="Proteomes" id="UP000001374"/>
    </source>
</evidence>
<keyword evidence="1" id="KW-0812">Transmembrane</keyword>
<dbReference type="EMBL" id="CP001581">
    <property type="protein sequence ID" value="ACO85417.1"/>
    <property type="molecule type" value="Genomic_DNA"/>
</dbReference>
<evidence type="ECO:0000313" key="2">
    <source>
        <dbReference type="EMBL" id="ACO85417.1"/>
    </source>
</evidence>
<sequence length="49" mass="6051">MVLSLNWYNYSFKFEFMAFNIFFILQLCEGKLLYILYFMYLLLSFMPAL</sequence>
<organism evidence="2 3">
    <name type="scientific">Clostridium botulinum (strain Kyoto / Type A2)</name>
    <dbReference type="NCBI Taxonomy" id="536232"/>
    <lineage>
        <taxon>Bacteria</taxon>
        <taxon>Bacillati</taxon>
        <taxon>Bacillota</taxon>
        <taxon>Clostridia</taxon>
        <taxon>Eubacteriales</taxon>
        <taxon>Clostridiaceae</taxon>
        <taxon>Clostridium</taxon>
    </lineage>
</organism>
<accession>C1FQL3</accession>
<dbReference type="Proteomes" id="UP000001374">
    <property type="component" value="Chromosome"/>
</dbReference>
<feature type="transmembrane region" description="Helical" evidence="1">
    <location>
        <begin position="20"/>
        <end position="43"/>
    </location>
</feature>
<keyword evidence="1" id="KW-0472">Membrane</keyword>
<reference evidence="2 3" key="1">
    <citation type="submission" date="2008-10" db="EMBL/GenBank/DDBJ databases">
        <title>Genome sequence of Clostridium botulinum A2 Kyoto.</title>
        <authorList>
            <person name="Shrivastava S."/>
            <person name="Brinkac L.M."/>
            <person name="Brown J.L."/>
            <person name="Bruce D."/>
            <person name="Detter C.C."/>
            <person name="Johnson E.A."/>
            <person name="Munk C.A."/>
            <person name="Smith L.A."/>
            <person name="Smith T.J."/>
            <person name="Sutton G."/>
            <person name="Brettin T.S."/>
        </authorList>
    </citation>
    <scope>NUCLEOTIDE SEQUENCE [LARGE SCALE GENOMIC DNA]</scope>
    <source>
        <strain evidence="3">Kyoto / Type A2</strain>
    </source>
</reference>
<protein>
    <submittedName>
        <fullName evidence="2">Uncharacterized protein</fullName>
    </submittedName>
</protein>
<evidence type="ECO:0000256" key="1">
    <source>
        <dbReference type="SAM" id="Phobius"/>
    </source>
</evidence>
<proteinExistence type="predicted"/>
<dbReference type="KEGG" id="cby:CLM_2423"/>
<keyword evidence="1" id="KW-1133">Transmembrane helix</keyword>
<name>C1FQL3_CLOBJ</name>